<dbReference type="PANTHER" id="PTHR11817">
    <property type="entry name" value="PYRUVATE KINASE"/>
    <property type="match status" value="1"/>
</dbReference>
<evidence type="ECO:0000256" key="11">
    <source>
        <dbReference type="ARBA" id="ARBA00023317"/>
    </source>
</evidence>
<dbReference type="InterPro" id="IPR011037">
    <property type="entry name" value="Pyrv_Knase-like_insert_dom_sf"/>
</dbReference>
<evidence type="ECO:0000256" key="8">
    <source>
        <dbReference type="ARBA" id="ARBA00022840"/>
    </source>
</evidence>
<protein>
    <recommendedName>
        <fullName evidence="3 12">Pyruvate kinase</fullName>
        <ecNumber evidence="3 12">2.7.1.40</ecNumber>
    </recommendedName>
</protein>
<dbReference type="EMBL" id="NKTX01000004">
    <property type="protein sequence ID" value="PYD82858.1"/>
    <property type="molecule type" value="Genomic_DNA"/>
</dbReference>
<comment type="pathway">
    <text evidence="1 13">Carbohydrate degradation; glycolysis; pyruvate from D-glyceraldehyde 3-phosphate: step 5/5.</text>
</comment>
<dbReference type="Gene3D" id="3.20.20.60">
    <property type="entry name" value="Phosphoenolpyruvate-binding domains"/>
    <property type="match status" value="1"/>
</dbReference>
<evidence type="ECO:0000256" key="7">
    <source>
        <dbReference type="ARBA" id="ARBA00022777"/>
    </source>
</evidence>
<evidence type="ECO:0000256" key="12">
    <source>
        <dbReference type="NCBIfam" id="TIGR01064"/>
    </source>
</evidence>
<dbReference type="NCBIfam" id="TIGR01064">
    <property type="entry name" value="pyruv_kin"/>
    <property type="match status" value="1"/>
</dbReference>
<dbReference type="SUPFAM" id="SSF52935">
    <property type="entry name" value="PK C-terminal domain-like"/>
    <property type="match status" value="1"/>
</dbReference>
<accession>A0A318QYW7</accession>
<dbReference type="GO" id="GO:0030955">
    <property type="term" value="F:potassium ion binding"/>
    <property type="evidence" value="ECO:0007669"/>
    <property type="project" value="UniProtKB-UniRule"/>
</dbReference>
<dbReference type="Gene3D" id="2.40.33.10">
    <property type="entry name" value="PK beta-barrel domain-like"/>
    <property type="match status" value="1"/>
</dbReference>
<dbReference type="InterPro" id="IPR001697">
    <property type="entry name" value="Pyr_Knase"/>
</dbReference>
<evidence type="ECO:0000256" key="13">
    <source>
        <dbReference type="RuleBase" id="RU000504"/>
    </source>
</evidence>
<dbReference type="NCBIfam" id="NF004491">
    <property type="entry name" value="PRK05826.1"/>
    <property type="match status" value="1"/>
</dbReference>
<keyword evidence="10 13" id="KW-0324">Glycolysis</keyword>
<dbReference type="NCBIfam" id="NF004978">
    <property type="entry name" value="PRK06354.1"/>
    <property type="match status" value="1"/>
</dbReference>
<evidence type="ECO:0000256" key="9">
    <source>
        <dbReference type="ARBA" id="ARBA00022842"/>
    </source>
</evidence>
<organism evidence="16 17">
    <name type="scientific">Komagataeibacter oboediens</name>
    <dbReference type="NCBI Taxonomy" id="65958"/>
    <lineage>
        <taxon>Bacteria</taxon>
        <taxon>Pseudomonadati</taxon>
        <taxon>Pseudomonadota</taxon>
        <taxon>Alphaproteobacteria</taxon>
        <taxon>Acetobacterales</taxon>
        <taxon>Acetobacteraceae</taxon>
        <taxon>Komagataeibacter</taxon>
    </lineage>
</organism>
<evidence type="ECO:0000259" key="15">
    <source>
        <dbReference type="Pfam" id="PF02887"/>
    </source>
</evidence>
<dbReference type="InterPro" id="IPR015793">
    <property type="entry name" value="Pyrv_Knase_brl"/>
</dbReference>
<dbReference type="SUPFAM" id="SSF51621">
    <property type="entry name" value="Phosphoenolpyruvate/pyruvate domain"/>
    <property type="match status" value="1"/>
</dbReference>
<evidence type="ECO:0000256" key="2">
    <source>
        <dbReference type="ARBA" id="ARBA00008663"/>
    </source>
</evidence>
<evidence type="ECO:0000256" key="4">
    <source>
        <dbReference type="ARBA" id="ARBA00022679"/>
    </source>
</evidence>
<evidence type="ECO:0000313" key="17">
    <source>
        <dbReference type="Proteomes" id="UP000247417"/>
    </source>
</evidence>
<comment type="catalytic activity">
    <reaction evidence="13">
        <text>pyruvate + ATP = phosphoenolpyruvate + ADP + H(+)</text>
        <dbReference type="Rhea" id="RHEA:18157"/>
        <dbReference type="ChEBI" id="CHEBI:15361"/>
        <dbReference type="ChEBI" id="CHEBI:15378"/>
        <dbReference type="ChEBI" id="CHEBI:30616"/>
        <dbReference type="ChEBI" id="CHEBI:58702"/>
        <dbReference type="ChEBI" id="CHEBI:456216"/>
        <dbReference type="EC" id="2.7.1.40"/>
    </reaction>
</comment>
<dbReference type="EC" id="2.7.1.40" evidence="3 12"/>
<dbReference type="UniPathway" id="UPA00109">
    <property type="reaction ID" value="UER00188"/>
</dbReference>
<dbReference type="STRING" id="940286.GCA_000227565_03338"/>
<keyword evidence="9 13" id="KW-0460">Magnesium</keyword>
<gene>
    <name evidence="16" type="primary">pyk</name>
    <name evidence="16" type="ORF">CFR80_03895</name>
</gene>
<dbReference type="Proteomes" id="UP000247417">
    <property type="component" value="Unassembled WGS sequence"/>
</dbReference>
<name>A0A318QYW7_9PROT</name>
<proteinExistence type="inferred from homology"/>
<dbReference type="FunFam" id="2.40.33.10:FF:000001">
    <property type="entry name" value="Pyruvate kinase"/>
    <property type="match status" value="1"/>
</dbReference>
<evidence type="ECO:0000256" key="6">
    <source>
        <dbReference type="ARBA" id="ARBA00022741"/>
    </source>
</evidence>
<feature type="domain" description="Pyruvate kinase C-terminal" evidence="15">
    <location>
        <begin position="371"/>
        <end position="485"/>
    </location>
</feature>
<dbReference type="InterPro" id="IPR015806">
    <property type="entry name" value="Pyrv_Knase_insert_dom_sf"/>
</dbReference>
<sequence length="489" mass="51904">MTDGNRLEKKMPDTPYRALRRTKIVSTLGPATSDHATIRALAVAGVDVFRLNFSHGTHADHAARHAVIRDVEAELGRPIGILADVQGPKLRVGHFSNGKVQLSAGARFRLDLDPTPGNETRVCLPHPEIIAAAAEGSTLLLDDGRLALRVCGRGDDFLLTEVVLGGPLSDHKGVNVPDVVLPIPALTDKDRVDMAFALDLGIEYVGLSFVQRPADVREARKLAAGRAWIMTKLEKPQAMDNLHEIVALSDAVMVARGDLGVELPPERVPLAQKRIIRVARQLGRPVVVATQMLESMVSAPTPTRAEASDVATAVFDGADAVMLSAETAVGSYPREAVAIMDRIVRRVEEDEVWRRQMETSSPDPDHDVPGAIAAAARQISATLDAAAVVAFTLSGRTALRIARERPGCPILGLTPTDDIARRLAVAWGVQAVSVGQEAPVHNIESVVDQALAVTKGDGYGVAGDAVVIVAGLPFGVAGSTNTLRIATVS</sequence>
<evidence type="ECO:0000256" key="1">
    <source>
        <dbReference type="ARBA" id="ARBA00004997"/>
    </source>
</evidence>
<dbReference type="InterPro" id="IPR036918">
    <property type="entry name" value="Pyrv_Knase_C_sf"/>
</dbReference>
<dbReference type="GO" id="GO:0000287">
    <property type="term" value="F:magnesium ion binding"/>
    <property type="evidence" value="ECO:0007669"/>
    <property type="project" value="UniProtKB-UniRule"/>
</dbReference>
<dbReference type="PRINTS" id="PR01050">
    <property type="entry name" value="PYRUVTKNASE"/>
</dbReference>
<evidence type="ECO:0000256" key="5">
    <source>
        <dbReference type="ARBA" id="ARBA00022723"/>
    </source>
</evidence>
<dbReference type="Gene3D" id="3.40.1380.20">
    <property type="entry name" value="Pyruvate kinase, C-terminal domain"/>
    <property type="match status" value="1"/>
</dbReference>
<dbReference type="AlphaFoldDB" id="A0A318QYW7"/>
<dbReference type="InterPro" id="IPR015813">
    <property type="entry name" value="Pyrv/PenolPyrv_kinase-like_dom"/>
</dbReference>
<dbReference type="GO" id="GO:0005524">
    <property type="term" value="F:ATP binding"/>
    <property type="evidence" value="ECO:0007669"/>
    <property type="project" value="UniProtKB-KW"/>
</dbReference>
<keyword evidence="7 13" id="KW-0418">Kinase</keyword>
<dbReference type="InterPro" id="IPR040442">
    <property type="entry name" value="Pyrv_kinase-like_dom_sf"/>
</dbReference>
<keyword evidence="5" id="KW-0479">Metal-binding</keyword>
<comment type="similarity">
    <text evidence="2 13">Belongs to the pyruvate kinase family.</text>
</comment>
<dbReference type="GO" id="GO:0016301">
    <property type="term" value="F:kinase activity"/>
    <property type="evidence" value="ECO:0007669"/>
    <property type="project" value="UniProtKB-KW"/>
</dbReference>
<dbReference type="OrthoDB" id="9812123at2"/>
<keyword evidence="11 16" id="KW-0670">Pyruvate</keyword>
<dbReference type="NCBIfam" id="NF004886">
    <property type="entry name" value="PRK06247.1"/>
    <property type="match status" value="1"/>
</dbReference>
<dbReference type="GO" id="GO:0004743">
    <property type="term" value="F:pyruvate kinase activity"/>
    <property type="evidence" value="ECO:0007669"/>
    <property type="project" value="UniProtKB-UniRule"/>
</dbReference>
<dbReference type="Pfam" id="PF02887">
    <property type="entry name" value="PK_C"/>
    <property type="match status" value="1"/>
</dbReference>
<evidence type="ECO:0000313" key="16">
    <source>
        <dbReference type="EMBL" id="PYD82858.1"/>
    </source>
</evidence>
<evidence type="ECO:0000256" key="3">
    <source>
        <dbReference type="ARBA" id="ARBA00012142"/>
    </source>
</evidence>
<feature type="domain" description="Pyruvate kinase barrel" evidence="14">
    <location>
        <begin position="20"/>
        <end position="337"/>
    </location>
</feature>
<reference evidence="16 17" key="1">
    <citation type="submission" date="2017-07" db="EMBL/GenBank/DDBJ databases">
        <title>A draft genome sequence of Komagataeibacter oboediens LMG 18849.</title>
        <authorList>
            <person name="Skraban J."/>
            <person name="Cleenwerck I."/>
            <person name="Vandamme P."/>
            <person name="Trcek J."/>
        </authorList>
    </citation>
    <scope>NUCLEOTIDE SEQUENCE [LARGE SCALE GENOMIC DNA]</scope>
    <source>
        <strain evidence="16 17">LMG 18849</strain>
    </source>
</reference>
<keyword evidence="8" id="KW-0067">ATP-binding</keyword>
<dbReference type="SUPFAM" id="SSF50800">
    <property type="entry name" value="PK beta-barrel domain-like"/>
    <property type="match status" value="1"/>
</dbReference>
<keyword evidence="4 13" id="KW-0808">Transferase</keyword>
<evidence type="ECO:0000259" key="14">
    <source>
        <dbReference type="Pfam" id="PF00224"/>
    </source>
</evidence>
<keyword evidence="6" id="KW-0547">Nucleotide-binding</keyword>
<evidence type="ECO:0000256" key="10">
    <source>
        <dbReference type="ARBA" id="ARBA00023152"/>
    </source>
</evidence>
<dbReference type="InterPro" id="IPR015795">
    <property type="entry name" value="Pyrv_Knase_C"/>
</dbReference>
<dbReference type="Pfam" id="PF00224">
    <property type="entry name" value="PK"/>
    <property type="match status" value="1"/>
</dbReference>
<comment type="caution">
    <text evidence="16">The sequence shown here is derived from an EMBL/GenBank/DDBJ whole genome shotgun (WGS) entry which is preliminary data.</text>
</comment>